<protein>
    <submittedName>
        <fullName evidence="2">Uncharacterized protein</fullName>
    </submittedName>
</protein>
<keyword evidence="3" id="KW-1185">Reference proteome</keyword>
<evidence type="ECO:0000313" key="2">
    <source>
        <dbReference type="EMBL" id="TGN40077.1"/>
    </source>
</evidence>
<feature type="transmembrane region" description="Helical" evidence="1">
    <location>
        <begin position="12"/>
        <end position="36"/>
    </location>
</feature>
<organism evidence="2 3">
    <name type="scientific">Marinobacter confluentis</name>
    <dbReference type="NCBI Taxonomy" id="1697557"/>
    <lineage>
        <taxon>Bacteria</taxon>
        <taxon>Pseudomonadati</taxon>
        <taxon>Pseudomonadota</taxon>
        <taxon>Gammaproteobacteria</taxon>
        <taxon>Pseudomonadales</taxon>
        <taxon>Marinobacteraceae</taxon>
        <taxon>Marinobacter</taxon>
    </lineage>
</organism>
<gene>
    <name evidence="2" type="ORF">E5Q11_07230</name>
</gene>
<keyword evidence="1" id="KW-1133">Transmembrane helix</keyword>
<feature type="transmembrane region" description="Helical" evidence="1">
    <location>
        <begin position="42"/>
        <end position="60"/>
    </location>
</feature>
<evidence type="ECO:0000313" key="3">
    <source>
        <dbReference type="Proteomes" id="UP000298325"/>
    </source>
</evidence>
<reference evidence="2 3" key="1">
    <citation type="submission" date="2019-04" db="EMBL/GenBank/DDBJ databases">
        <authorList>
            <person name="Park S."/>
            <person name="Yoon J.-H."/>
        </authorList>
    </citation>
    <scope>NUCLEOTIDE SEQUENCE [LARGE SCALE GENOMIC DNA]</scope>
    <source>
        <strain evidence="2 3">HJM-18</strain>
    </source>
</reference>
<dbReference type="EMBL" id="SRPF01000002">
    <property type="protein sequence ID" value="TGN40077.1"/>
    <property type="molecule type" value="Genomic_DNA"/>
</dbReference>
<sequence length="80" mass="9045">MKQNLKACGQALVTAIINALLALALMLLLEFAISGSFQIAEAYVWAVAVIGLVIFFAQFWRQRHLCRDDNPDQYENERTT</sequence>
<keyword evidence="1" id="KW-0812">Transmembrane</keyword>
<dbReference type="AlphaFoldDB" id="A0A4Z1BK44"/>
<comment type="caution">
    <text evidence="2">The sequence shown here is derived from an EMBL/GenBank/DDBJ whole genome shotgun (WGS) entry which is preliminary data.</text>
</comment>
<dbReference type="RefSeq" id="WP_135802739.1">
    <property type="nucleotide sequence ID" value="NZ_SRPF01000002.1"/>
</dbReference>
<proteinExistence type="predicted"/>
<dbReference type="Proteomes" id="UP000298325">
    <property type="component" value="Unassembled WGS sequence"/>
</dbReference>
<name>A0A4Z1BK44_9GAMM</name>
<evidence type="ECO:0000256" key="1">
    <source>
        <dbReference type="SAM" id="Phobius"/>
    </source>
</evidence>
<dbReference type="OrthoDB" id="6371335at2"/>
<accession>A0A4Z1BK44</accession>
<keyword evidence="1" id="KW-0472">Membrane</keyword>